<name>A0ABW8SAV3_9CLOT</name>
<gene>
    <name evidence="1" type="ORF">ACJDTP_23015</name>
</gene>
<reference evidence="1 2" key="1">
    <citation type="submission" date="2024-11" db="EMBL/GenBank/DDBJ databases">
        <authorList>
            <person name="Heng Y.C."/>
            <person name="Lim A.C.H."/>
            <person name="Lee J.K.Y."/>
            <person name="Kittelmann S."/>
        </authorList>
    </citation>
    <scope>NUCLEOTIDE SEQUENCE [LARGE SCALE GENOMIC DNA]</scope>
    <source>
        <strain evidence="1 2">WILCCON 0112</strain>
    </source>
</reference>
<evidence type="ECO:0000313" key="1">
    <source>
        <dbReference type="EMBL" id="MFL0167933.1"/>
    </source>
</evidence>
<sequence length="118" mass="13514">MKLKKKIKSNEDYKTYTTKLTIISAKACDEESDMDELFIDEFCVDKIKVSFQTESGDIFTQTIKVEFGVNSVFDEIREAISVDRTFDYSYPESFIGKKCNAIIATKSTWDKAFIVAAF</sequence>
<dbReference type="Proteomes" id="UP001623600">
    <property type="component" value="Unassembled WGS sequence"/>
</dbReference>
<proteinExistence type="predicted"/>
<keyword evidence="2" id="KW-1185">Reference proteome</keyword>
<organism evidence="1 2">
    <name type="scientific">Candidatus Clostridium helianthi</name>
    <dbReference type="NCBI Taxonomy" id="3381660"/>
    <lineage>
        <taxon>Bacteria</taxon>
        <taxon>Bacillati</taxon>
        <taxon>Bacillota</taxon>
        <taxon>Clostridia</taxon>
        <taxon>Eubacteriales</taxon>
        <taxon>Clostridiaceae</taxon>
        <taxon>Clostridium</taxon>
    </lineage>
</organism>
<accession>A0ABW8SAV3</accession>
<dbReference type="EMBL" id="JBJIAB010000042">
    <property type="protein sequence ID" value="MFL0167933.1"/>
    <property type="molecule type" value="Genomic_DNA"/>
</dbReference>
<protein>
    <submittedName>
        <fullName evidence="1">Uncharacterized protein</fullName>
    </submittedName>
</protein>
<evidence type="ECO:0000313" key="2">
    <source>
        <dbReference type="Proteomes" id="UP001623600"/>
    </source>
</evidence>
<dbReference type="RefSeq" id="WP_406762557.1">
    <property type="nucleotide sequence ID" value="NZ_JBJIAB010000042.1"/>
</dbReference>
<comment type="caution">
    <text evidence="1">The sequence shown here is derived from an EMBL/GenBank/DDBJ whole genome shotgun (WGS) entry which is preliminary data.</text>
</comment>